<reference evidence="5" key="1">
    <citation type="submission" date="2023-07" db="EMBL/GenBank/DDBJ databases">
        <title>Brevundimonas soil sp. nov., isolated from the soil of chemical plant.</title>
        <authorList>
            <person name="Wu N."/>
        </authorList>
    </citation>
    <scope>NUCLEOTIDE SEQUENCE</scope>
    <source>
        <strain evidence="5">XZ-24</strain>
    </source>
</reference>
<dbReference type="EC" id="2.4.-.-" evidence="5"/>
<comment type="similarity">
    <text evidence="1">Belongs to the glycosyltransferase 2 family.</text>
</comment>
<evidence type="ECO:0000256" key="2">
    <source>
        <dbReference type="ARBA" id="ARBA00022676"/>
    </source>
</evidence>
<dbReference type="Proteomes" id="UP001169063">
    <property type="component" value="Unassembled WGS sequence"/>
</dbReference>
<keyword evidence="2 5" id="KW-0328">Glycosyltransferase</keyword>
<dbReference type="InterPro" id="IPR029044">
    <property type="entry name" value="Nucleotide-diphossugar_trans"/>
</dbReference>
<evidence type="ECO:0000259" key="4">
    <source>
        <dbReference type="Pfam" id="PF00535"/>
    </source>
</evidence>
<sequence length="319" mass="35001">MADFFPARIASPAVDVSVVMVVYRTGPDLFTSIDHVLNEHRVDDFVIVDNGSTEEDAARLRAIAEREPRIRLLHGHGNIGFARGANLGASQAAGRWLVFLNPDAFLQEGCIDALITAAASAPSPAVAGARVLNPDGTEQRGARRGEVTPVTTLLSFTHLSERGPLRRFEIHREFEPAPERAAPVPTISGACFCVSRRDFERLNGFDGRFFLHVEDIDLCWRARQMGGQVLFQPNARVIHVGHTSHVEPMLVEWHKGRGLARYFRKRADNPLRMLLAWALGPLIVLAAVSRPVLRSLTGGPVRRLRPADETAPPATGPKG</sequence>
<dbReference type="PANTHER" id="PTHR43179:SF12">
    <property type="entry name" value="GALACTOFURANOSYLTRANSFERASE GLFT2"/>
    <property type="match status" value="1"/>
</dbReference>
<evidence type="ECO:0000256" key="1">
    <source>
        <dbReference type="ARBA" id="ARBA00006739"/>
    </source>
</evidence>
<evidence type="ECO:0000256" key="3">
    <source>
        <dbReference type="ARBA" id="ARBA00022679"/>
    </source>
</evidence>
<dbReference type="CDD" id="cd04186">
    <property type="entry name" value="GT_2_like_c"/>
    <property type="match status" value="1"/>
</dbReference>
<dbReference type="Gene3D" id="3.90.550.10">
    <property type="entry name" value="Spore Coat Polysaccharide Biosynthesis Protein SpsA, Chain A"/>
    <property type="match status" value="1"/>
</dbReference>
<organism evidence="5 6">
    <name type="scientific">Peiella sedimenti</name>
    <dbReference type="NCBI Taxonomy" id="3061083"/>
    <lineage>
        <taxon>Bacteria</taxon>
        <taxon>Pseudomonadati</taxon>
        <taxon>Pseudomonadota</taxon>
        <taxon>Alphaproteobacteria</taxon>
        <taxon>Caulobacterales</taxon>
        <taxon>Caulobacteraceae</taxon>
        <taxon>Peiella</taxon>
    </lineage>
</organism>
<name>A0ABT8SH04_9CAUL</name>
<feature type="domain" description="Glycosyltransferase 2-like" evidence="4">
    <location>
        <begin position="17"/>
        <end position="201"/>
    </location>
</feature>
<gene>
    <name evidence="5" type="ORF">Q0812_00200</name>
</gene>
<accession>A0ABT8SH04</accession>
<dbReference type="Pfam" id="PF00535">
    <property type="entry name" value="Glycos_transf_2"/>
    <property type="match status" value="1"/>
</dbReference>
<proteinExistence type="inferred from homology"/>
<dbReference type="PANTHER" id="PTHR43179">
    <property type="entry name" value="RHAMNOSYLTRANSFERASE WBBL"/>
    <property type="match status" value="1"/>
</dbReference>
<protein>
    <submittedName>
        <fullName evidence="5">Glycosyltransferase family 2 protein</fullName>
        <ecNumber evidence="5">2.4.-.-</ecNumber>
    </submittedName>
</protein>
<evidence type="ECO:0000313" key="5">
    <source>
        <dbReference type="EMBL" id="MDO1557846.1"/>
    </source>
</evidence>
<keyword evidence="3 5" id="KW-0808">Transferase</keyword>
<keyword evidence="6" id="KW-1185">Reference proteome</keyword>
<dbReference type="InterPro" id="IPR001173">
    <property type="entry name" value="Glyco_trans_2-like"/>
</dbReference>
<dbReference type="EMBL" id="JAUKTR010000001">
    <property type="protein sequence ID" value="MDO1557846.1"/>
    <property type="molecule type" value="Genomic_DNA"/>
</dbReference>
<dbReference type="GO" id="GO:0016757">
    <property type="term" value="F:glycosyltransferase activity"/>
    <property type="evidence" value="ECO:0007669"/>
    <property type="project" value="UniProtKB-KW"/>
</dbReference>
<dbReference type="SUPFAM" id="SSF53448">
    <property type="entry name" value="Nucleotide-diphospho-sugar transferases"/>
    <property type="match status" value="1"/>
</dbReference>
<comment type="caution">
    <text evidence="5">The sequence shown here is derived from an EMBL/GenBank/DDBJ whole genome shotgun (WGS) entry which is preliminary data.</text>
</comment>
<evidence type="ECO:0000313" key="6">
    <source>
        <dbReference type="Proteomes" id="UP001169063"/>
    </source>
</evidence>